<dbReference type="Pfam" id="PF16197">
    <property type="entry name" value="KAsynt_C_assoc"/>
    <property type="match status" value="2"/>
</dbReference>
<feature type="domain" description="Ketosynthase family 3 (KS3)" evidence="11">
    <location>
        <begin position="3823"/>
        <end position="4251"/>
    </location>
</feature>
<dbReference type="InterPro" id="IPR014030">
    <property type="entry name" value="Ketoacyl_synth_N"/>
</dbReference>
<feature type="domain" description="Carrier" evidence="10">
    <location>
        <begin position="4852"/>
        <end position="4927"/>
    </location>
</feature>
<keyword evidence="5" id="KW-0677">Repeat</keyword>
<dbReference type="FunFam" id="1.10.1200.10:FF:000007">
    <property type="entry name" value="Probable polyketide synthase pks17"/>
    <property type="match status" value="2"/>
</dbReference>
<gene>
    <name evidence="12" type="primary">bafSI</name>
</gene>
<keyword evidence="3" id="KW-0597">Phosphoprotein</keyword>
<dbReference type="PANTHER" id="PTHR43775">
    <property type="entry name" value="FATTY ACID SYNTHASE"/>
    <property type="match status" value="1"/>
</dbReference>
<feature type="compositionally biased region" description="Low complexity" evidence="9">
    <location>
        <begin position="2660"/>
        <end position="2676"/>
    </location>
</feature>
<protein>
    <submittedName>
        <fullName evidence="12">Polyketide synthase I</fullName>
    </submittedName>
</protein>
<dbReference type="FunFam" id="3.40.47.10:FF:000019">
    <property type="entry name" value="Polyketide synthase type I"/>
    <property type="match status" value="3"/>
</dbReference>
<evidence type="ECO:0000256" key="7">
    <source>
        <dbReference type="ARBA" id="ARBA00023268"/>
    </source>
</evidence>
<comment type="pathway">
    <text evidence="1">Antibiotic biosynthesis.</text>
</comment>
<dbReference type="InterPro" id="IPR020806">
    <property type="entry name" value="PKS_PP-bd"/>
</dbReference>
<dbReference type="InterPro" id="IPR009081">
    <property type="entry name" value="PP-bd_ACP"/>
</dbReference>
<dbReference type="GO" id="GO:0004315">
    <property type="term" value="F:3-oxoacyl-[acyl-carrier-protein] synthase activity"/>
    <property type="evidence" value="ECO:0007669"/>
    <property type="project" value="InterPro"/>
</dbReference>
<feature type="region of interest" description="Disordered" evidence="9">
    <location>
        <begin position="4305"/>
        <end position="4334"/>
    </location>
</feature>
<feature type="region of interest" description="Disordered" evidence="9">
    <location>
        <begin position="2584"/>
        <end position="2617"/>
    </location>
</feature>
<keyword evidence="8" id="KW-0012">Acyltransferase</keyword>
<dbReference type="InterPro" id="IPR036736">
    <property type="entry name" value="ACP-like_sf"/>
</dbReference>
<feature type="region of interest" description="Disordered" evidence="9">
    <location>
        <begin position="1717"/>
        <end position="1745"/>
    </location>
</feature>
<dbReference type="CDD" id="cd00833">
    <property type="entry name" value="PKS"/>
    <property type="match status" value="3"/>
</dbReference>
<dbReference type="Pfam" id="PF02801">
    <property type="entry name" value="Ketoacyl-synt_C"/>
    <property type="match status" value="3"/>
</dbReference>
<dbReference type="PROSITE" id="PS52004">
    <property type="entry name" value="KS3_2"/>
    <property type="match status" value="3"/>
</dbReference>
<evidence type="ECO:0000256" key="4">
    <source>
        <dbReference type="ARBA" id="ARBA00022679"/>
    </source>
</evidence>
<dbReference type="Pfam" id="PF22621">
    <property type="entry name" value="CurL-like_PKS_C"/>
    <property type="match status" value="1"/>
</dbReference>
<dbReference type="GO" id="GO:0006633">
    <property type="term" value="P:fatty acid biosynthetic process"/>
    <property type="evidence" value="ECO:0007669"/>
    <property type="project" value="InterPro"/>
</dbReference>
<dbReference type="InterPro" id="IPR016036">
    <property type="entry name" value="Malonyl_transacylase_ACP-bd"/>
</dbReference>
<feature type="compositionally biased region" description="Low complexity" evidence="9">
    <location>
        <begin position="4305"/>
        <end position="4320"/>
    </location>
</feature>
<dbReference type="InterPro" id="IPR001227">
    <property type="entry name" value="Ac_transferase_dom_sf"/>
</dbReference>
<dbReference type="PROSITE" id="PS00012">
    <property type="entry name" value="PHOSPHOPANTETHEINE"/>
    <property type="match status" value="3"/>
</dbReference>
<dbReference type="FunFam" id="3.40.366.10:FF:000002">
    <property type="entry name" value="Probable polyketide synthase 2"/>
    <property type="match status" value="3"/>
</dbReference>
<dbReference type="InterPro" id="IPR006162">
    <property type="entry name" value="Ppantetheine_attach_site"/>
</dbReference>
<dbReference type="InterPro" id="IPR018201">
    <property type="entry name" value="Ketoacyl_synth_AS"/>
</dbReference>
<dbReference type="InterPro" id="IPR057326">
    <property type="entry name" value="KR_dom"/>
</dbReference>
<keyword evidence="7" id="KW-0511">Multifunctional enzyme</keyword>
<dbReference type="InterPro" id="IPR036291">
    <property type="entry name" value="NAD(P)-bd_dom_sf"/>
</dbReference>
<feature type="region of interest" description="Disordered" evidence="9">
    <location>
        <begin position="3659"/>
        <end position="3691"/>
    </location>
</feature>
<feature type="region of interest" description="Disordered" evidence="9">
    <location>
        <begin position="3782"/>
        <end position="3803"/>
    </location>
</feature>
<dbReference type="Gene3D" id="3.40.47.10">
    <property type="match status" value="3"/>
</dbReference>
<dbReference type="Pfam" id="PF22336">
    <property type="entry name" value="RhiE-like_linker"/>
    <property type="match status" value="1"/>
</dbReference>
<feature type="domain" description="Carrier" evidence="10">
    <location>
        <begin position="3701"/>
        <end position="3776"/>
    </location>
</feature>
<dbReference type="Pfam" id="PF18369">
    <property type="entry name" value="PKS_DE"/>
    <property type="match status" value="1"/>
</dbReference>
<feature type="domain" description="Ketosynthase family 3 (KS3)" evidence="11">
    <location>
        <begin position="2147"/>
        <end position="2573"/>
    </location>
</feature>
<dbReference type="Gene3D" id="3.30.70.3290">
    <property type="match status" value="4"/>
</dbReference>
<dbReference type="GO" id="GO:0004312">
    <property type="term" value="F:fatty acid synthase activity"/>
    <property type="evidence" value="ECO:0007669"/>
    <property type="project" value="TreeGrafter"/>
</dbReference>
<dbReference type="InterPro" id="IPR041618">
    <property type="entry name" value="PKS_DE"/>
</dbReference>
<organism evidence="12">
    <name type="scientific">Streptomyces griseus</name>
    <dbReference type="NCBI Taxonomy" id="1911"/>
    <lineage>
        <taxon>Bacteria</taxon>
        <taxon>Bacillati</taxon>
        <taxon>Actinomycetota</taxon>
        <taxon>Actinomycetes</taxon>
        <taxon>Kitasatosporales</taxon>
        <taxon>Streptomycetaceae</taxon>
        <taxon>Streptomyces</taxon>
    </lineage>
</organism>
<dbReference type="Pfam" id="PF00550">
    <property type="entry name" value="PP-binding"/>
    <property type="match status" value="4"/>
</dbReference>
<dbReference type="GO" id="GO:0031177">
    <property type="term" value="F:phosphopantetheine binding"/>
    <property type="evidence" value="ECO:0007669"/>
    <property type="project" value="InterPro"/>
</dbReference>
<dbReference type="SMART" id="SM00825">
    <property type="entry name" value="PKS_KS"/>
    <property type="match status" value="3"/>
</dbReference>
<feature type="domain" description="Carrier" evidence="10">
    <location>
        <begin position="487"/>
        <end position="563"/>
    </location>
</feature>
<dbReference type="Gene3D" id="3.40.50.720">
    <property type="entry name" value="NAD(P)-binding Rossmann-like Domain"/>
    <property type="match status" value="2"/>
</dbReference>
<dbReference type="NCBIfam" id="NF045894">
    <property type="entry name" value="PKS_plus_SDR"/>
    <property type="match status" value="1"/>
</dbReference>
<dbReference type="Gene3D" id="3.40.366.10">
    <property type="entry name" value="Malonyl-Coenzyme A Acyl Carrier Protein, domain 2"/>
    <property type="match status" value="4"/>
</dbReference>
<dbReference type="GO" id="GO:0033068">
    <property type="term" value="P:macrolide biosynthetic process"/>
    <property type="evidence" value="ECO:0007669"/>
    <property type="project" value="UniProtKB-ARBA"/>
</dbReference>
<keyword evidence="2" id="KW-0596">Phosphopantetheine</keyword>
<dbReference type="InterPro" id="IPR054514">
    <property type="entry name" value="RhiE-like_linker"/>
</dbReference>
<dbReference type="SMART" id="SM00827">
    <property type="entry name" value="PKS_AT"/>
    <property type="match status" value="4"/>
</dbReference>
<feature type="region of interest" description="Disordered" evidence="9">
    <location>
        <begin position="4780"/>
        <end position="4829"/>
    </location>
</feature>
<feature type="compositionally biased region" description="Basic and acidic residues" evidence="9">
    <location>
        <begin position="4817"/>
        <end position="4829"/>
    </location>
</feature>
<dbReference type="Pfam" id="PF00698">
    <property type="entry name" value="Acyl_transf_1"/>
    <property type="match status" value="5"/>
</dbReference>
<dbReference type="PANTHER" id="PTHR43775:SF51">
    <property type="entry name" value="INACTIVE PHENOLPHTHIOCEROL SYNTHESIS POLYKETIDE SYNTHASE TYPE I PKS1-RELATED"/>
    <property type="match status" value="1"/>
</dbReference>
<evidence type="ECO:0000313" key="12">
    <source>
        <dbReference type="EMBL" id="AGK25194.1"/>
    </source>
</evidence>
<dbReference type="SMART" id="SM00822">
    <property type="entry name" value="PKS_KR"/>
    <property type="match status" value="2"/>
</dbReference>
<feature type="region of interest" description="Disordered" evidence="9">
    <location>
        <begin position="3096"/>
        <end position="3130"/>
    </location>
</feature>
<dbReference type="InterPro" id="IPR050091">
    <property type="entry name" value="PKS_NRPS_Biosynth_Enz"/>
</dbReference>
<dbReference type="InterPro" id="IPR014043">
    <property type="entry name" value="Acyl_transferase_dom"/>
</dbReference>
<proteinExistence type="predicted"/>
<feature type="compositionally biased region" description="Basic and acidic residues" evidence="9">
    <location>
        <begin position="2940"/>
        <end position="2957"/>
    </location>
</feature>
<dbReference type="SUPFAM" id="SSF53901">
    <property type="entry name" value="Thiolase-like"/>
    <property type="match status" value="3"/>
</dbReference>
<evidence type="ECO:0000256" key="3">
    <source>
        <dbReference type="ARBA" id="ARBA00022553"/>
    </source>
</evidence>
<reference evidence="12" key="1">
    <citation type="journal article" date="2013" name="AMB Express">
        <title>Organization and characterization of a biosynthetic gene cluster for bafilomycin from Streptomyces griseus DSM 2608.</title>
        <authorList>
            <person name="Hwang J.Y."/>
            <person name="Kim H.S."/>
            <person name="Kim S.H."/>
            <person name="Oh H.R."/>
            <person name="Nam D.H."/>
        </authorList>
    </citation>
    <scope>NUCLEOTIDE SEQUENCE</scope>
    <source>
        <strain evidence="12">DSM 2608</strain>
    </source>
</reference>
<dbReference type="SUPFAM" id="SSF55048">
    <property type="entry name" value="Probable ACP-binding domain of malonyl-CoA ACP transacylase"/>
    <property type="match status" value="4"/>
</dbReference>
<accession>M9YQC3</accession>
<keyword evidence="6" id="KW-0045">Antibiotic biosynthesis</keyword>
<dbReference type="InterPro" id="IPR016039">
    <property type="entry name" value="Thiolase-like"/>
</dbReference>
<dbReference type="InterPro" id="IPR013968">
    <property type="entry name" value="PKS_KR"/>
</dbReference>
<feature type="region of interest" description="Disordered" evidence="9">
    <location>
        <begin position="2645"/>
        <end position="2676"/>
    </location>
</feature>
<evidence type="ECO:0000256" key="1">
    <source>
        <dbReference type="ARBA" id="ARBA00004792"/>
    </source>
</evidence>
<evidence type="ECO:0000256" key="8">
    <source>
        <dbReference type="ARBA" id="ARBA00023315"/>
    </source>
</evidence>
<dbReference type="Pfam" id="PF00109">
    <property type="entry name" value="ketoacyl-synt"/>
    <property type="match status" value="3"/>
</dbReference>
<feature type="region of interest" description="Disordered" evidence="9">
    <location>
        <begin position="2932"/>
        <end position="2957"/>
    </location>
</feature>
<sequence length="5015" mass="516439">MVLLAAKESENTMAHPDGTEAPLLWTLAGNGRQALAAGARGLHTYLAGRDDWSPQDIALTLARTASEGSRRAALVADGRDGFLRRLDALADGRSTPGLLEGPAGAGGGVAFVFPGQGAQWPRMAVDLLDTFPVFRDRMDACAQALEPFVDWSPLDVLRDPDAPGAPAGDRADVVQPLLFAVTVSLAALWRSHGVEPAAVLGHSVGEVTAAAVSGALSLDDSARVVALWSQAQATLAGQGDMVSVMAPADEVEPRLRRWEGRLVVAAHNGPRSVIVSGDRDAAAELLDALAADAVHARRIAVGLAAHSPHIDAIIPRMRADLAPIRPRTPRLPYYSGLTGGRLDAPVLDADYWCRNLRNAVRFHQAAGALLRDGHGVLLEVSPHTVLTSALTDCVEEQGAEAAVLGTLRRDQGGPGRFLTSLGDLYVRGVPAYREAPSAVEHARVRELPTAVLTALADTGPADVNGTDGEDGGATAFRAELAAMDVRERRAALARLVGEEIAALTGRSDPVPAELAFLELGFDSVTAVELRNRLGAATALRIPATVVFDCPTPADLTAYLSTAIGGDRSGTDAATDTNAVTAVPVRRPVDDDPVVIVGMGCRYPGGVGSPDELWELVSSGADAVSALPADRGWDTAGRYDPAPGTPGRYYQREAGSLAGAAEFDAEFFGISPREALAMDPQQRLLLETAWEVLERAGIDPVTLRRTPTGVYVGAMTMDYGPSLEQGADEGGHLLTGNTGSVASGRLAYTLGLEGAAVTVDTACSSSLVALHLAVRALRTGECSLALAGGATVMSTVGMLVEFSRQGGLAPDGRCKAFAAAADGFGLAEGVGMLLLERLSDARRNGHPVLAVVRGSATNQDGASNGLTAPSGPSQQRVIRAALADAGLVASDVDVVEAHGTGTRLGDPIEAQALLATYGQDRPGDRPVWIGSLKSNIGHTQAAAGVGGVIKSVLAMRHGVMPRTLHVDGPTPEVDWAAGAGQLLTEARTWDDTGRPRRAGVSSFGISGTNAHVILEAAPAEAPATVVESARRSGAVVWPVSARSAEALRAQAGALAARVAAEPALDAVDVGYSLAVGRASFEHRAAVVGGDRSELLRGVRALADGRSAQVPGLVRGGGVSSGRSVLVFPGQGSQWVGMAAELLAESGVFAGRMGECERALAPYVDWSLAEALGSERLLSRVDVVQPVLWAVMVSLAEVWRSFGVVVDGVVGHSQGEVAAACVAGGLSLEDGARVVALRSRAVGVLAGRGGMASVPLSVDVVRERLSGWGGRLSVAAVNGPLSTVVSGDAGAVAGLLEVLAGEGVRARRVEVDYASHSSHVEAIREQLLAGLKDITPRTGSVPFYSSVTGGLLDTKGLDAEYWYRNLRETVEFGKATEALLADGFRFFVEASPHPVLGVAVGESVEAAGVEAAVLGTLRRGEGGQEQVLRAVGRAWECGLGVDWSGVFPGARRVELPTYAFQRSRYWLTAPAAAPAAPAEDRWDELEAQDPAQLAETLGVGRAALDEVLPALAVWRSTRSRERTAESWRYHVAWAPLSVAPADGLAGRWLALRPPRGDAAAVLDALGEAGADLLPCVVDDPGATRGQLTALLTETVGERPIAGVLSLLSWEERPHPGHPELPGGPALTLALAQALEDAGIDARLWTLTSGTAVLGGAERPGHVGQAASVALGRTLALEHPHRLGGLVDLPEVLDVRAARRLCAVLAGAVADEEQVAVRSTGVHGRRLRPAPPSVPPKAARGGGAGRARTRPLWTGTVLVTGGTGGVGSHTARWLAGQGAERLLLVSRRGADAPGTDALRRELTALGAEVAFAACDVADPDALAALVAGIPARHPLSAVVHAAGVLDDGVLDALDPARLAAVLRAKLTAARNLHEATADLDLSAFVVFSSVMGVVGNAGQGNYAAANAAVDALVAARRAAGLPGTSVAWGAWAGPGLLAGEVAARLRDFGMPVMGPETAVTAIGRALAEDDALVVVADVDWRRFATSTGLRSAALLDGIPDPAAASPAPAAGTAPSAARADGGSADALRERIAVLPRHEDRVGALTELVRAQAAAVLRHPDADAVPSTKAFSALGFDSLTAVELRNRLAAATGLALPAAVLFDHPTPSALADRLLAELGLDPGLPDAPSDTAGSARYAGDGPGRAAEPGSGEPIAIVGMGCRFPGGVARPEDYWHLVSNGIDAVGDWPSNRGWDTEGLYDPDPDRPGTTYSRQGGFLHDVPDFDAEFFGISPREALAMDPQQRLLLETAWEAVEGAGQDPTALKDRQVGVYIGTNGQDYSALLEGAEGISEGHLLTGNTASVLSGRLSYVLGLQGPALTVDTACSSSLVALHLAVQALRRGDCEQALAGGVSVMSTPRLFVEFSRQRGLAADGRCKAFSAEADGTGWGEGAGVLLLERHSDALRHGHPVLALISGTAVNQDGASNGLTAPNGPSQQQVIRAALADAALRAEQIDAIEAHGTGTKLGDPIEAQALQAVHGPARPADRPLWLGSVKSNIGHTQAAAGVAGVMKMVLAIRHGELPGTLHAGTPNPHVDWSGGGIRLLTAHTPWPETGSPRRAGVSSFGISGTNAHVIIEQAPAIAAVPALDRADDQGGPGAPGRAEAPDRIDAPGRAGVPGRSEAPDLIEAADLSYAQGRAGVPGRIDAAVPADAHDRSGPPDTPASDTPASDTRTPTTRTPDTVATALAAVTATPTARRTGPPIPLLLSARTPEALRAQAGRLVSRFDGDQDLEPADVAYSLATGRAPLEHRAAVLGRDRAAVRRSLTALARGTSAGLLLTGGPVRSGRTAFLFPGQGSQRAGAGAELYRDDPVFADALDEVLTGLDPHLDFPLRDILFAAPGTPGAELLDRTRYTQPALFALETALFRLVRHWGVRPDLLMGHSIGELAAAHAAGVLDLPDACALVAARGRLMDELPGGGAMVAVEATEDEVRQALLDDLTGHTAPEREQDRERERDRDRDGVDIAAVNGPASVVLSGDADAVRRLAGAFRSRGRRTRRLSVSHAFHSARMDGMLDAFRDVAESLTYHAPGIEIVSNLTGRTATAAELRSPDHWVRHVRGTVRFLEGARRLRAGGATTYLEIGPGGVLSGMLHGCLSGPAADLPSDPASEPGAGLGRTPAPDPGDTGTVPLLRDGRDEPDAVRAALAALHLRGVEVDWSVGWSGTDVRRVDLPTYAFQRRRFWPEAAADPAPAAWRRRSSAVPAGPRRYRIAWEPLAVSEKPRLSGRWLLVTPDGPGAEDTALACEQALAGHGADVVVIRVGAAVERSELALMLPEFGALAGVLSLLAPAEHPHPGPQTPDACLTGTLRLLQALGDSGIDAPLWCATRGAVAVDGTEEVRPEQAQVWGLGRVAALEHPLRWGGLVDLPEPLDGPALEGLCAVLAGRDGEDQVAVRAPVPLGRRLVPAPEPATSAPAPWTPRGTVLVTGGTGGLGAQVARWLAERGAEHLVLLGRRGPEAPGADALTDALSALGARSTVLACDVADRAALERVLERLHDAGDTVRAVVHTAGLTSDTPLMDCTPEELARLTEAKTRGAAHLDALFDGRPLDAFVLFSSISGTWGSGGQGAYAAANAYLDGIAAARRGRGLTATSVAWGPWAGAGMAAGAVGEGLRRHGLVPMAPEAALSALGLALALDEGETIVAELDWNRFAPTFGSVRDSALLRGLPTTPEPRTADTATGSGPGTGGEPPWRHRLGLLSEPEGRKLLTELVRSEAATVLGHESAAGFAADRPFREVGFDSLTAVELRNRLVAATALPLALTSVFDHPTAAALAAYLFTELNGTEPTADGTTGATGPSDLSGASGPTATAEAGSAAALGVPAGPVAADEPLAIVSMACRFPGGVRSPDDLWRLVADGVDAVTALPDDRGWSLETLYDPDPLHPGTFYTTGGGFLDGAAEFDAEFFGISPREALAMDPQQRLLLETSWEALERAGLDPSSVRGSEGGVYVGVAAQGYGTGPQDPADEIEGHLLSGTVTSVASGRIAYTLGLGGPAVTVETACSSSLVALHLAGQALRAGDCSFALVGGAAVMASPDVFVEFSRQQGLSPDGRCRSFAEGANGTGWGEGVGVLLVERLSDARRLGHPVLALVRGTAVNQDGASNGLTAPSGPAQQRVIRSALATAGLSGAEIDLVEAHGTGTVLGDPIEAQALLATYGQDRPAGRPLWLGSLKSNIGHTQAAAGVAGVIKTVLALRNGVLPGTLHAQEASRRVDWSAGAVRLLADARPWDAPDGDRPRRAGVSAFGMSGTNAHAILEEAPSAASVQKEAPAADRIVEDTLDAASALEQAPGADPVPEEATGADSVLEKVPGAASVPEEAPGAPAPHGGSRGASGEPSGDTATAVPWLLSAMTPAALRRQARRLGEHLRAHPDGGTAGPAHALATTRPALPFRAAALGRDREALLGRLDALAAGEPAPDTVRDRARGGRTVFVFPGQGSQWAGMAVAALDASEPFATAIAACERALAPHTDWSLTEVLRGTPGAPALDRVDVVQPVLFAVMVALAAHWRATGITPDAVVGHSQGEIAAACVAGALSLDDAALVVALRSRALLKLAGRGGMVSVAASAERTTRLLPAGGGVCVAAVNGPGAVVVAGEPQELAALIAACDREGIRARAIPVDYAAHSAQVAEIEDELREALTGIRPRASAVPIHSTVTGEPVAGESLDAAYWYRNLREPVGFAGVTRTLLEAGHTLFVEVSPHPVLLAGIEEAAAEAGREVSAVGTLRRGDGGRDRLLAALTEAWAAGGGPVDWSPWTGSAEPGGPPLLPLPTYPFERDRYWLPTPGRTASTVASATTGAPASTVAQATTGAPAGKTARATGAATAEARRESTAEAAFDDDRTPAVRLAARLAPLDRQARRQTVLDLVIRHAAAVLGHSGAGPVRPERSFSEVGFDSMLAVRFRNALCEATGVAVPPTVVFDHPTPDALATYLDAELSAAPGPPSPLLAELDRLAALLAAVPPGAADTEEVGRRLDGLLRGWDRRTGAPDGTAPPPGPVGDTATVTDTATADELFALLDNDFGNA</sequence>
<evidence type="ECO:0000256" key="6">
    <source>
        <dbReference type="ARBA" id="ARBA00023194"/>
    </source>
</evidence>
<dbReference type="PROSITE" id="PS50075">
    <property type="entry name" value="CARRIER"/>
    <property type="match status" value="4"/>
</dbReference>
<feature type="domain" description="Ketosynthase family 3 (KS3)" evidence="11">
    <location>
        <begin position="590"/>
        <end position="1015"/>
    </location>
</feature>
<dbReference type="SUPFAM" id="SSF47336">
    <property type="entry name" value="ACP-like"/>
    <property type="match status" value="4"/>
</dbReference>
<keyword evidence="4" id="KW-0808">Transferase</keyword>
<dbReference type="InterPro" id="IPR014031">
    <property type="entry name" value="Ketoacyl_synth_C"/>
</dbReference>
<dbReference type="Pfam" id="PF08659">
    <property type="entry name" value="KR"/>
    <property type="match status" value="2"/>
</dbReference>
<feature type="region of interest" description="Disordered" evidence="9">
    <location>
        <begin position="4970"/>
        <end position="4992"/>
    </location>
</feature>
<dbReference type="SUPFAM" id="SSF52151">
    <property type="entry name" value="FabD/lysophospholipase-like"/>
    <property type="match status" value="4"/>
</dbReference>
<dbReference type="CDD" id="cd08952">
    <property type="entry name" value="KR_1_SDR_x"/>
    <property type="match status" value="2"/>
</dbReference>
<evidence type="ECO:0000256" key="5">
    <source>
        <dbReference type="ARBA" id="ARBA00022737"/>
    </source>
</evidence>
<dbReference type="SMART" id="SM00823">
    <property type="entry name" value="PKS_PP"/>
    <property type="match status" value="4"/>
</dbReference>
<evidence type="ECO:0000256" key="9">
    <source>
        <dbReference type="SAM" id="MobiDB-lite"/>
    </source>
</evidence>
<evidence type="ECO:0000259" key="11">
    <source>
        <dbReference type="PROSITE" id="PS52004"/>
    </source>
</evidence>
<dbReference type="SMART" id="SM01294">
    <property type="entry name" value="PKS_PP_betabranch"/>
    <property type="match status" value="3"/>
</dbReference>
<evidence type="ECO:0000256" key="2">
    <source>
        <dbReference type="ARBA" id="ARBA00022450"/>
    </source>
</evidence>
<feature type="domain" description="Carrier" evidence="10">
    <location>
        <begin position="2039"/>
        <end position="2114"/>
    </location>
</feature>
<dbReference type="PROSITE" id="PS00606">
    <property type="entry name" value="KS3_1"/>
    <property type="match status" value="2"/>
</dbReference>
<feature type="region of interest" description="Disordered" evidence="9">
    <location>
        <begin position="2121"/>
        <end position="2147"/>
    </location>
</feature>
<name>M9YQC3_STRGR</name>
<dbReference type="InterPro" id="IPR020841">
    <property type="entry name" value="PKS_Beta-ketoAc_synthase_dom"/>
</dbReference>
<feature type="compositionally biased region" description="Low complexity" evidence="9">
    <location>
        <begin position="4780"/>
        <end position="4816"/>
    </location>
</feature>
<dbReference type="InterPro" id="IPR032821">
    <property type="entry name" value="PKS_assoc"/>
</dbReference>
<dbReference type="InterPro" id="IPR016035">
    <property type="entry name" value="Acyl_Trfase/lysoPLipase"/>
</dbReference>
<dbReference type="SUPFAM" id="SSF51735">
    <property type="entry name" value="NAD(P)-binding Rossmann-fold domains"/>
    <property type="match status" value="4"/>
</dbReference>
<dbReference type="EMBL" id="KC514471">
    <property type="protein sequence ID" value="AGK25194.1"/>
    <property type="molecule type" value="Genomic_DNA"/>
</dbReference>
<evidence type="ECO:0000259" key="10">
    <source>
        <dbReference type="PROSITE" id="PS50075"/>
    </source>
</evidence>
<dbReference type="Gene3D" id="1.10.1200.10">
    <property type="entry name" value="ACP-like"/>
    <property type="match status" value="4"/>
</dbReference>